<feature type="transmembrane region" description="Helical" evidence="1">
    <location>
        <begin position="7"/>
        <end position="28"/>
    </location>
</feature>
<gene>
    <name evidence="2" type="ORF">RM531_09345</name>
</gene>
<comment type="caution">
    <text evidence="2">The sequence shown here is derived from an EMBL/GenBank/DDBJ whole genome shotgun (WGS) entry which is preliminary data.</text>
</comment>
<keyword evidence="3" id="KW-1185">Reference proteome</keyword>
<protein>
    <submittedName>
        <fullName evidence="2">Uncharacterized protein</fullName>
    </submittedName>
</protein>
<feature type="transmembrane region" description="Helical" evidence="1">
    <location>
        <begin position="92"/>
        <end position="113"/>
    </location>
</feature>
<organism evidence="2 3">
    <name type="scientific">Spectribacter acetivorans</name>
    <dbReference type="NCBI Taxonomy" id="3075603"/>
    <lineage>
        <taxon>Bacteria</taxon>
        <taxon>Pseudomonadati</taxon>
        <taxon>Pseudomonadota</taxon>
        <taxon>Gammaproteobacteria</taxon>
        <taxon>Salinisphaerales</taxon>
        <taxon>Salinisphaeraceae</taxon>
        <taxon>Spectribacter</taxon>
    </lineage>
</organism>
<dbReference type="EMBL" id="JAVRHY010000007">
    <property type="protein sequence ID" value="MDT0618682.1"/>
    <property type="molecule type" value="Genomic_DNA"/>
</dbReference>
<dbReference type="Proteomes" id="UP001259982">
    <property type="component" value="Unassembled WGS sequence"/>
</dbReference>
<keyword evidence="1" id="KW-0812">Transmembrane</keyword>
<dbReference type="RefSeq" id="WP_311658853.1">
    <property type="nucleotide sequence ID" value="NZ_JAVRHY010000007.1"/>
</dbReference>
<name>A0ABU3B877_9GAMM</name>
<keyword evidence="1" id="KW-1133">Transmembrane helix</keyword>
<keyword evidence="1" id="KW-0472">Membrane</keyword>
<accession>A0ABU3B877</accession>
<sequence length="119" mass="13081">MIGRQSIALWLVAAVGFGLIGYGGYLWISHEPLDQGGVDLAVEFAYQADLARMQNQIEDFAASDQWEETRRAALREEVLNSVNEPRARGQSFMIAGVGALIFSLGRLFLVPLARRPDSG</sequence>
<evidence type="ECO:0000313" key="3">
    <source>
        <dbReference type="Proteomes" id="UP001259982"/>
    </source>
</evidence>
<reference evidence="2 3" key="1">
    <citation type="submission" date="2023-09" db="EMBL/GenBank/DDBJ databases">
        <authorList>
            <person name="Rey-Velasco X."/>
        </authorList>
    </citation>
    <scope>NUCLEOTIDE SEQUENCE [LARGE SCALE GENOMIC DNA]</scope>
    <source>
        <strain evidence="2 3">P385</strain>
    </source>
</reference>
<evidence type="ECO:0000313" key="2">
    <source>
        <dbReference type="EMBL" id="MDT0618682.1"/>
    </source>
</evidence>
<proteinExistence type="predicted"/>
<evidence type="ECO:0000256" key="1">
    <source>
        <dbReference type="SAM" id="Phobius"/>
    </source>
</evidence>